<feature type="compositionally biased region" description="Polar residues" evidence="1">
    <location>
        <begin position="36"/>
        <end position="47"/>
    </location>
</feature>
<keyword evidence="5" id="KW-1185">Reference proteome</keyword>
<sequence length="506" mass="52067">MTQTPAGWYPDPYGSPQLRWWDGTQWTDATHPLEATSAQGPVSTGQWSRPEGAGQPGGAPGQGGEAPQDAPPSGTGPQPAPAPQQQATGQHPQPGAAPQDRPGTGPQHVPGPPQGSGPQQGTGPYPQPGAQAPGPQQGTGPYPQPGFAPPGGPQQPGQPAGPAGPGGPYGQQGGGPGGPTNVYGQPTGPYGQPVSAYGQPTGPYGGPGAPGGGPQMPGGPGPWGGPGSTTQLPVPDFGPQGPPPKKKSPLPWVLGGGAVAILLVVALVIALTFVNRSGGRPTAADSPVPSASAESSAPEVTPRLEETPAPDPSATDFPAELPQPEGDQITDPRTGLSYEFPGSPWSVPKWEDLNGNGRPDPRVAVWSSAAQAMSQENFDGQGGNWVGTVASCALPQIFEYSGPKDLRKATAEFLIQYEKVFYSPPHNRKILKNEAIEVSGKKAWLLRLELDFGDIAKKQGWKFKKEQAALVLVDRGGERPSLLYVSVPDNLDTSVINRVLDSLKAS</sequence>
<feature type="domain" description="DUF2510" evidence="3">
    <location>
        <begin position="6"/>
        <end position="38"/>
    </location>
</feature>
<protein>
    <recommendedName>
        <fullName evidence="3">DUF2510 domain-containing protein</fullName>
    </recommendedName>
</protein>
<proteinExistence type="predicted"/>
<feature type="compositionally biased region" description="Low complexity" evidence="1">
    <location>
        <begin position="65"/>
        <end position="108"/>
    </location>
</feature>
<dbReference type="EMBL" id="BMNT01000008">
    <property type="protein sequence ID" value="GGK76249.1"/>
    <property type="molecule type" value="Genomic_DNA"/>
</dbReference>
<evidence type="ECO:0000259" key="3">
    <source>
        <dbReference type="Pfam" id="PF10708"/>
    </source>
</evidence>
<evidence type="ECO:0000313" key="5">
    <source>
        <dbReference type="Proteomes" id="UP000645217"/>
    </source>
</evidence>
<feature type="compositionally biased region" description="Low complexity" evidence="1">
    <location>
        <begin position="116"/>
        <end position="141"/>
    </location>
</feature>
<feature type="region of interest" description="Disordered" evidence="1">
    <location>
        <begin position="1"/>
        <end position="249"/>
    </location>
</feature>
<feature type="compositionally biased region" description="Low complexity" evidence="1">
    <location>
        <begin position="281"/>
        <end position="301"/>
    </location>
</feature>
<feature type="region of interest" description="Disordered" evidence="1">
    <location>
        <begin position="277"/>
        <end position="330"/>
    </location>
</feature>
<feature type="transmembrane region" description="Helical" evidence="2">
    <location>
        <begin position="252"/>
        <end position="274"/>
    </location>
</feature>
<dbReference type="Pfam" id="PF10708">
    <property type="entry name" value="DUF2510"/>
    <property type="match status" value="1"/>
</dbReference>
<evidence type="ECO:0000256" key="1">
    <source>
        <dbReference type="SAM" id="MobiDB-lite"/>
    </source>
</evidence>
<feature type="compositionally biased region" description="Gly residues" evidence="1">
    <location>
        <begin position="54"/>
        <end position="64"/>
    </location>
</feature>
<feature type="compositionally biased region" description="Gly residues" evidence="1">
    <location>
        <begin position="163"/>
        <end position="178"/>
    </location>
</feature>
<gene>
    <name evidence="4" type="ORF">GCM10007964_18780</name>
</gene>
<evidence type="ECO:0000313" key="4">
    <source>
        <dbReference type="EMBL" id="GGK76249.1"/>
    </source>
</evidence>
<keyword evidence="2" id="KW-0472">Membrane</keyword>
<keyword evidence="2" id="KW-0812">Transmembrane</keyword>
<keyword evidence="2" id="KW-1133">Transmembrane helix</keyword>
<organism evidence="4 5">
    <name type="scientific">Sphaerisporangium melleum</name>
    <dbReference type="NCBI Taxonomy" id="321316"/>
    <lineage>
        <taxon>Bacteria</taxon>
        <taxon>Bacillati</taxon>
        <taxon>Actinomycetota</taxon>
        <taxon>Actinomycetes</taxon>
        <taxon>Streptosporangiales</taxon>
        <taxon>Streptosporangiaceae</taxon>
        <taxon>Sphaerisporangium</taxon>
    </lineage>
</organism>
<dbReference type="RefSeq" id="WP_189162551.1">
    <property type="nucleotide sequence ID" value="NZ_BMNT01000008.1"/>
</dbReference>
<feature type="compositionally biased region" description="Pro residues" evidence="1">
    <location>
        <begin position="142"/>
        <end position="153"/>
    </location>
</feature>
<reference evidence="4" key="1">
    <citation type="journal article" date="2014" name="Int. J. Syst. Evol. Microbiol.">
        <title>Complete genome sequence of Corynebacterium casei LMG S-19264T (=DSM 44701T), isolated from a smear-ripened cheese.</title>
        <authorList>
            <consortium name="US DOE Joint Genome Institute (JGI-PGF)"/>
            <person name="Walter F."/>
            <person name="Albersmeier A."/>
            <person name="Kalinowski J."/>
            <person name="Ruckert C."/>
        </authorList>
    </citation>
    <scope>NUCLEOTIDE SEQUENCE</scope>
    <source>
        <strain evidence="4">JCM 13064</strain>
    </source>
</reference>
<dbReference type="AlphaFoldDB" id="A0A917VH69"/>
<evidence type="ECO:0000256" key="2">
    <source>
        <dbReference type="SAM" id="Phobius"/>
    </source>
</evidence>
<accession>A0A917VH69</accession>
<dbReference type="Proteomes" id="UP000645217">
    <property type="component" value="Unassembled WGS sequence"/>
</dbReference>
<reference evidence="4" key="2">
    <citation type="submission" date="2020-09" db="EMBL/GenBank/DDBJ databases">
        <authorList>
            <person name="Sun Q."/>
            <person name="Ohkuma M."/>
        </authorList>
    </citation>
    <scope>NUCLEOTIDE SEQUENCE</scope>
    <source>
        <strain evidence="4">JCM 13064</strain>
    </source>
</reference>
<dbReference type="InterPro" id="IPR018929">
    <property type="entry name" value="DUF2510"/>
</dbReference>
<feature type="compositionally biased region" description="Gly residues" evidence="1">
    <location>
        <begin position="203"/>
        <end position="227"/>
    </location>
</feature>
<name>A0A917VH69_9ACTN</name>
<comment type="caution">
    <text evidence="4">The sequence shown here is derived from an EMBL/GenBank/DDBJ whole genome shotgun (WGS) entry which is preliminary data.</text>
</comment>